<comment type="similarity">
    <text evidence="1">Belongs to the peptidase S33 family.</text>
</comment>
<dbReference type="Gene3D" id="3.40.50.1820">
    <property type="entry name" value="alpha/beta hydrolase"/>
    <property type="match status" value="1"/>
</dbReference>
<dbReference type="PANTHER" id="PTHR43248:SF30">
    <property type="entry name" value="AB HYDROLASE-1 DOMAIN-CONTAINING PROTEIN"/>
    <property type="match status" value="1"/>
</dbReference>
<proteinExistence type="inferred from homology"/>
<dbReference type="InterPro" id="IPR051601">
    <property type="entry name" value="Serine_prot/Carboxylest_S33"/>
</dbReference>
<protein>
    <recommendedName>
        <fullName evidence="8">AB hydrolase-1 domain-containing protein</fullName>
    </recommendedName>
</protein>
<keyword evidence="2" id="KW-0378">Hydrolase</keyword>
<evidence type="ECO:0000256" key="3">
    <source>
        <dbReference type="SAM" id="SignalP"/>
    </source>
</evidence>
<dbReference type="InterPro" id="IPR029058">
    <property type="entry name" value="AB_hydrolase_fold"/>
</dbReference>
<evidence type="ECO:0000259" key="5">
    <source>
        <dbReference type="Pfam" id="PF08386"/>
    </source>
</evidence>
<evidence type="ECO:0000313" key="6">
    <source>
        <dbReference type="EMBL" id="VUC26256.1"/>
    </source>
</evidence>
<dbReference type="PANTHER" id="PTHR43248">
    <property type="entry name" value="2-SUCCINYL-6-HYDROXY-2,4-CYCLOHEXADIENE-1-CARBOXYLATE SYNTHASE"/>
    <property type="match status" value="1"/>
</dbReference>
<dbReference type="InterPro" id="IPR000073">
    <property type="entry name" value="AB_hydrolase_1"/>
</dbReference>
<name>A0ABY6U597_BIOOC</name>
<sequence>MTPMPITLGMALAFASLAWVVGGDPLLKTKDASSTIDFSNCGEELQLTNEFECGTLIVPVDHDHPETGTIELFVSRRKANGTTPALGNLVFNNGGPGASSLIMFQTLSQGSSPFSQAILESYDIISVDLRGIGLSNPISCDKDIWNNQPEILAMDDESFDSLVAHNKALGESCLRLTGPLVGFMDSVSTIKDLELLRQALGGGKLNYIGYSYGTLLGQIYVELYPDNVGRFILDAVIDHAPADDIYGIMTETQTYEATLKQFFAWCKDTPGDCPIADKDLPALFKNLTALNSSIPAPQCNGTCKTVVTGEDILFGTEDRLAFKESKTAFIAANWSALAGVLYAAANGDGSAFSRTLFQKDVDESPSESKFANRAVWCQDYGTTIRSATDVKRIVDLASALIPLTRGASESLDARVHCVGWPTPVQNPPHRLDAAQVAKLPPLMLVNAFYDPETSPVWAEAVRNQLPSAVTVWRAGAGHSSYILFGETSKAMDNFLINGNLPKDGTIYNS</sequence>
<feature type="chain" id="PRO_5047469858" description="AB hydrolase-1 domain-containing protein" evidence="3">
    <location>
        <begin position="24"/>
        <end position="509"/>
    </location>
</feature>
<organism evidence="6 7">
    <name type="scientific">Bionectria ochroleuca</name>
    <name type="common">Gliocladium roseum</name>
    <dbReference type="NCBI Taxonomy" id="29856"/>
    <lineage>
        <taxon>Eukaryota</taxon>
        <taxon>Fungi</taxon>
        <taxon>Dikarya</taxon>
        <taxon>Ascomycota</taxon>
        <taxon>Pezizomycotina</taxon>
        <taxon>Sordariomycetes</taxon>
        <taxon>Hypocreomycetidae</taxon>
        <taxon>Hypocreales</taxon>
        <taxon>Bionectriaceae</taxon>
        <taxon>Clonostachys</taxon>
    </lineage>
</organism>
<gene>
    <name evidence="6" type="ORF">CLO192961_LOCUS184487</name>
</gene>
<feature type="domain" description="AB hydrolase-1" evidence="4">
    <location>
        <begin position="89"/>
        <end position="239"/>
    </location>
</feature>
<evidence type="ECO:0000313" key="7">
    <source>
        <dbReference type="Proteomes" id="UP000766486"/>
    </source>
</evidence>
<reference evidence="6 7" key="1">
    <citation type="submission" date="2019-06" db="EMBL/GenBank/DDBJ databases">
        <authorList>
            <person name="Broberg M."/>
        </authorList>
    </citation>
    <scope>NUCLEOTIDE SEQUENCE [LARGE SCALE GENOMIC DNA]</scope>
</reference>
<comment type="caution">
    <text evidence="6">The sequence shown here is derived from an EMBL/GenBank/DDBJ whole genome shotgun (WGS) entry which is preliminary data.</text>
</comment>
<evidence type="ECO:0000256" key="2">
    <source>
        <dbReference type="ARBA" id="ARBA00022801"/>
    </source>
</evidence>
<dbReference type="Proteomes" id="UP000766486">
    <property type="component" value="Unassembled WGS sequence"/>
</dbReference>
<dbReference type="Pfam" id="PF00561">
    <property type="entry name" value="Abhydrolase_1"/>
    <property type="match status" value="1"/>
</dbReference>
<dbReference type="SUPFAM" id="SSF53474">
    <property type="entry name" value="alpha/beta-Hydrolases"/>
    <property type="match status" value="1"/>
</dbReference>
<accession>A0ABY6U597</accession>
<evidence type="ECO:0008006" key="8">
    <source>
        <dbReference type="Google" id="ProtNLM"/>
    </source>
</evidence>
<feature type="signal peptide" evidence="3">
    <location>
        <begin position="1"/>
        <end position="23"/>
    </location>
</feature>
<evidence type="ECO:0000256" key="1">
    <source>
        <dbReference type="ARBA" id="ARBA00010088"/>
    </source>
</evidence>
<keyword evidence="7" id="KW-1185">Reference proteome</keyword>
<feature type="domain" description="Peptidase S33 tripeptidyl aminopeptidase-like C-terminal" evidence="5">
    <location>
        <begin position="412"/>
        <end position="505"/>
    </location>
</feature>
<dbReference type="Pfam" id="PF08386">
    <property type="entry name" value="Abhydrolase_4"/>
    <property type="match status" value="1"/>
</dbReference>
<dbReference type="EMBL" id="CABFNS010000744">
    <property type="protein sequence ID" value="VUC26256.1"/>
    <property type="molecule type" value="Genomic_DNA"/>
</dbReference>
<keyword evidence="3" id="KW-0732">Signal</keyword>
<evidence type="ECO:0000259" key="4">
    <source>
        <dbReference type="Pfam" id="PF00561"/>
    </source>
</evidence>
<dbReference type="InterPro" id="IPR013595">
    <property type="entry name" value="Pept_S33_TAP-like_C"/>
</dbReference>